<dbReference type="InParanoid" id="A0A1V8TDZ5"/>
<proteinExistence type="predicted"/>
<evidence type="ECO:0000259" key="2">
    <source>
        <dbReference type="Pfam" id="PF25484"/>
    </source>
</evidence>
<organism evidence="3 4">
    <name type="scientific">Cryoendolithus antarcticus</name>
    <dbReference type="NCBI Taxonomy" id="1507870"/>
    <lineage>
        <taxon>Eukaryota</taxon>
        <taxon>Fungi</taxon>
        <taxon>Dikarya</taxon>
        <taxon>Ascomycota</taxon>
        <taxon>Pezizomycotina</taxon>
        <taxon>Dothideomycetes</taxon>
        <taxon>Dothideomycetidae</taxon>
        <taxon>Cladosporiales</taxon>
        <taxon>Cladosporiaceae</taxon>
        <taxon>Cryoendolithus</taxon>
    </lineage>
</organism>
<keyword evidence="4" id="KW-1185">Reference proteome</keyword>
<dbReference type="STRING" id="1507870.A0A1V8TDZ5"/>
<dbReference type="InterPro" id="IPR057229">
    <property type="entry name" value="DUF7907"/>
</dbReference>
<feature type="signal peptide" evidence="1">
    <location>
        <begin position="1"/>
        <end position="18"/>
    </location>
</feature>
<protein>
    <recommendedName>
        <fullName evidence="2">DUF7907 domain-containing protein</fullName>
    </recommendedName>
</protein>
<feature type="domain" description="DUF7907" evidence="2">
    <location>
        <begin position="23"/>
        <end position="163"/>
    </location>
</feature>
<keyword evidence="1" id="KW-0732">Signal</keyword>
<name>A0A1V8TDZ5_9PEZI</name>
<comment type="caution">
    <text evidence="3">The sequence shown here is derived from an EMBL/GenBank/DDBJ whole genome shotgun (WGS) entry which is preliminary data.</text>
</comment>
<dbReference type="Pfam" id="PF25484">
    <property type="entry name" value="DUF7907"/>
    <property type="match status" value="1"/>
</dbReference>
<dbReference type="OrthoDB" id="3518533at2759"/>
<reference evidence="4" key="1">
    <citation type="submission" date="2017-03" db="EMBL/GenBank/DDBJ databases">
        <title>Genomes of endolithic fungi from Antarctica.</title>
        <authorList>
            <person name="Coleine C."/>
            <person name="Masonjones S."/>
            <person name="Stajich J.E."/>
        </authorList>
    </citation>
    <scope>NUCLEOTIDE SEQUENCE [LARGE SCALE GENOMIC DNA]</scope>
    <source>
        <strain evidence="4">CCFEE 5527</strain>
    </source>
</reference>
<feature type="chain" id="PRO_5013184241" description="DUF7907 domain-containing protein" evidence="1">
    <location>
        <begin position="19"/>
        <end position="164"/>
    </location>
</feature>
<evidence type="ECO:0000313" key="4">
    <source>
        <dbReference type="Proteomes" id="UP000192596"/>
    </source>
</evidence>
<dbReference type="Proteomes" id="UP000192596">
    <property type="component" value="Unassembled WGS sequence"/>
</dbReference>
<dbReference type="AlphaFoldDB" id="A0A1V8TDZ5"/>
<dbReference type="EMBL" id="NAJO01000010">
    <property type="protein sequence ID" value="OQO09593.1"/>
    <property type="molecule type" value="Genomic_DNA"/>
</dbReference>
<sequence length="164" mass="17965">MHLHSILPVLAALPSIFAQNATSPTYKLRADLKPGQPDKIAYDGVYLSSYHTGAGLNDAVFYSKDPADGIFPWSMLMALNTATYAAWEPVRIDAGEGGISARGWGDGFSINGTGLQWSSSTTEETNSFAGWMVHSEPQLFFRLKYYNHTTPASCADVYLCPEYQ</sequence>
<evidence type="ECO:0000313" key="3">
    <source>
        <dbReference type="EMBL" id="OQO09593.1"/>
    </source>
</evidence>
<gene>
    <name evidence="3" type="ORF">B0A48_04995</name>
</gene>
<evidence type="ECO:0000256" key="1">
    <source>
        <dbReference type="SAM" id="SignalP"/>
    </source>
</evidence>
<accession>A0A1V8TDZ5</accession>